<protein>
    <submittedName>
        <fullName evidence="2">Putative ovule protein</fullName>
    </submittedName>
</protein>
<keyword evidence="1" id="KW-1133">Transmembrane helix</keyword>
<reference evidence="2" key="1">
    <citation type="submission" date="2015-12" db="EMBL/GenBank/DDBJ databases">
        <title>Gene expression during late stages of embryo sac development: a critical building block for successful pollen-pistil interactions.</title>
        <authorList>
            <person name="Liu Y."/>
            <person name="Joly V."/>
            <person name="Sabar M."/>
            <person name="Matton D.P."/>
        </authorList>
    </citation>
    <scope>NUCLEOTIDE SEQUENCE</scope>
</reference>
<evidence type="ECO:0000313" key="2">
    <source>
        <dbReference type="EMBL" id="JAP06785.1"/>
    </source>
</evidence>
<sequence length="79" mass="9140">GPCLLHSGLSAYPSKLHIIHFYWIQNIFFLVPSFNLFWMRRSCCIPSFCLQKSAPSVKYTFLLCLRFAAVIVPTLLIPY</sequence>
<organism evidence="2">
    <name type="scientific">Solanum chacoense</name>
    <name type="common">Chaco potato</name>
    <dbReference type="NCBI Taxonomy" id="4108"/>
    <lineage>
        <taxon>Eukaryota</taxon>
        <taxon>Viridiplantae</taxon>
        <taxon>Streptophyta</taxon>
        <taxon>Embryophyta</taxon>
        <taxon>Tracheophyta</taxon>
        <taxon>Spermatophyta</taxon>
        <taxon>Magnoliopsida</taxon>
        <taxon>eudicotyledons</taxon>
        <taxon>Gunneridae</taxon>
        <taxon>Pentapetalae</taxon>
        <taxon>asterids</taxon>
        <taxon>lamiids</taxon>
        <taxon>Solanales</taxon>
        <taxon>Solanaceae</taxon>
        <taxon>Solanoideae</taxon>
        <taxon>Solaneae</taxon>
        <taxon>Solanum</taxon>
    </lineage>
</organism>
<keyword evidence="1" id="KW-0472">Membrane</keyword>
<evidence type="ECO:0000256" key="1">
    <source>
        <dbReference type="SAM" id="Phobius"/>
    </source>
</evidence>
<feature type="transmembrane region" description="Helical" evidence="1">
    <location>
        <begin position="59"/>
        <end position="77"/>
    </location>
</feature>
<proteinExistence type="predicted"/>
<name>A0A0V0GEW7_SOLCH</name>
<dbReference type="EMBL" id="GEDG01040285">
    <property type="protein sequence ID" value="JAP06785.1"/>
    <property type="molecule type" value="Transcribed_RNA"/>
</dbReference>
<dbReference type="AlphaFoldDB" id="A0A0V0GEW7"/>
<accession>A0A0V0GEW7</accession>
<feature type="transmembrane region" description="Helical" evidence="1">
    <location>
        <begin position="20"/>
        <end position="38"/>
    </location>
</feature>
<keyword evidence="1" id="KW-0812">Transmembrane</keyword>
<feature type="non-terminal residue" evidence="2">
    <location>
        <position position="1"/>
    </location>
</feature>